<evidence type="ECO:0000313" key="1">
    <source>
        <dbReference type="EMBL" id="KZT22743.1"/>
    </source>
</evidence>
<dbReference type="AlphaFoldDB" id="A0A165QQN7"/>
<dbReference type="InParanoid" id="A0A165QQN7"/>
<keyword evidence="2" id="KW-1185">Reference proteome</keyword>
<reference evidence="1 2" key="1">
    <citation type="journal article" date="2016" name="Mol. Biol. Evol.">
        <title>Comparative Genomics of Early-Diverging Mushroom-Forming Fungi Provides Insights into the Origins of Lignocellulose Decay Capabilities.</title>
        <authorList>
            <person name="Nagy L.G."/>
            <person name="Riley R."/>
            <person name="Tritt A."/>
            <person name="Adam C."/>
            <person name="Daum C."/>
            <person name="Floudas D."/>
            <person name="Sun H."/>
            <person name="Yadav J.S."/>
            <person name="Pangilinan J."/>
            <person name="Larsson K.H."/>
            <person name="Matsuura K."/>
            <person name="Barry K."/>
            <person name="Labutti K."/>
            <person name="Kuo R."/>
            <person name="Ohm R.A."/>
            <person name="Bhattacharya S.S."/>
            <person name="Shirouzu T."/>
            <person name="Yoshinaga Y."/>
            <person name="Martin F.M."/>
            <person name="Grigoriev I.V."/>
            <person name="Hibbett D.S."/>
        </authorList>
    </citation>
    <scope>NUCLEOTIDE SEQUENCE [LARGE SCALE GENOMIC DNA]</scope>
    <source>
        <strain evidence="1 2">HHB14362 ss-1</strain>
    </source>
</reference>
<proteinExistence type="predicted"/>
<evidence type="ECO:0000313" key="2">
    <source>
        <dbReference type="Proteomes" id="UP000076761"/>
    </source>
</evidence>
<sequence>MVIGNASVRRSNVLREFGIAMGISNCIDVLSRDITLNRKVQTLMSCLNWTLDCNGEPIVRTPEWYGTNPLSSGSLHWVLDERLDTSKPAGACAQRSTTSKSGMLSTTGGLKATVVATSPSVLTTVKQNAWGSDWSLFDAVSQSNDSKSDGR</sequence>
<organism evidence="1 2">
    <name type="scientific">Neolentinus lepideus HHB14362 ss-1</name>
    <dbReference type="NCBI Taxonomy" id="1314782"/>
    <lineage>
        <taxon>Eukaryota</taxon>
        <taxon>Fungi</taxon>
        <taxon>Dikarya</taxon>
        <taxon>Basidiomycota</taxon>
        <taxon>Agaricomycotina</taxon>
        <taxon>Agaricomycetes</taxon>
        <taxon>Gloeophyllales</taxon>
        <taxon>Gloeophyllaceae</taxon>
        <taxon>Neolentinus</taxon>
    </lineage>
</organism>
<dbReference type="Proteomes" id="UP000076761">
    <property type="component" value="Unassembled WGS sequence"/>
</dbReference>
<accession>A0A165QQN7</accession>
<protein>
    <submittedName>
        <fullName evidence="1">Uncharacterized protein</fullName>
    </submittedName>
</protein>
<dbReference type="EMBL" id="KV425592">
    <property type="protein sequence ID" value="KZT22743.1"/>
    <property type="molecule type" value="Genomic_DNA"/>
</dbReference>
<gene>
    <name evidence="1" type="ORF">NEOLEDRAFT_1171173</name>
</gene>
<name>A0A165QQN7_9AGAM</name>